<organism evidence="13 14">
    <name type="scientific">Muraenolepis orangiensis</name>
    <name type="common">Patagonian moray cod</name>
    <dbReference type="NCBI Taxonomy" id="630683"/>
    <lineage>
        <taxon>Eukaryota</taxon>
        <taxon>Metazoa</taxon>
        <taxon>Chordata</taxon>
        <taxon>Craniata</taxon>
        <taxon>Vertebrata</taxon>
        <taxon>Euteleostomi</taxon>
        <taxon>Actinopterygii</taxon>
        <taxon>Neopterygii</taxon>
        <taxon>Teleostei</taxon>
        <taxon>Neoteleostei</taxon>
        <taxon>Acanthomorphata</taxon>
        <taxon>Zeiogadaria</taxon>
        <taxon>Gadariae</taxon>
        <taxon>Gadiformes</taxon>
        <taxon>Muraenolepidoidei</taxon>
        <taxon>Muraenolepididae</taxon>
        <taxon>Muraenolepis</taxon>
    </lineage>
</organism>
<dbReference type="GO" id="GO:0008270">
    <property type="term" value="F:zinc ion binding"/>
    <property type="evidence" value="ECO:0007669"/>
    <property type="project" value="UniProtKB-KW"/>
</dbReference>
<accession>A0A9Q0IG27</accession>
<dbReference type="SMART" id="SM00339">
    <property type="entry name" value="FH"/>
    <property type="match status" value="1"/>
</dbReference>
<evidence type="ECO:0000259" key="12">
    <source>
        <dbReference type="PROSITE" id="PS50039"/>
    </source>
</evidence>
<dbReference type="PROSITE" id="PS50039">
    <property type="entry name" value="FORK_HEAD_3"/>
    <property type="match status" value="1"/>
</dbReference>
<evidence type="ECO:0000256" key="2">
    <source>
        <dbReference type="ARBA" id="ARBA00022491"/>
    </source>
</evidence>
<dbReference type="InterPro" id="IPR036390">
    <property type="entry name" value="WH_DNA-bd_sf"/>
</dbReference>
<dbReference type="PROSITE" id="PS00658">
    <property type="entry name" value="FORK_HEAD_2"/>
    <property type="match status" value="1"/>
</dbReference>
<evidence type="ECO:0000256" key="9">
    <source>
        <dbReference type="ARBA" id="ARBA00023242"/>
    </source>
</evidence>
<evidence type="ECO:0000256" key="7">
    <source>
        <dbReference type="ARBA" id="ARBA00023125"/>
    </source>
</evidence>
<keyword evidence="8" id="KW-0804">Transcription</keyword>
<keyword evidence="2" id="KW-0678">Repressor</keyword>
<keyword evidence="4" id="KW-0863">Zinc-finger</keyword>
<evidence type="ECO:0000256" key="3">
    <source>
        <dbReference type="ARBA" id="ARBA00022723"/>
    </source>
</evidence>
<dbReference type="PANTHER" id="PTHR45796:SF1">
    <property type="entry name" value="FORKHEAD BOX PROTEIN P2"/>
    <property type="match status" value="1"/>
</dbReference>
<dbReference type="FunFam" id="1.10.10.10:FF:000010">
    <property type="entry name" value="Forkhead box P2 isoform B"/>
    <property type="match status" value="1"/>
</dbReference>
<dbReference type="GO" id="GO:0005634">
    <property type="term" value="C:nucleus"/>
    <property type="evidence" value="ECO:0007669"/>
    <property type="project" value="UniProtKB-SubCell"/>
</dbReference>
<evidence type="ECO:0000313" key="13">
    <source>
        <dbReference type="EMBL" id="KAJ3596920.1"/>
    </source>
</evidence>
<name>A0A9Q0IG27_9TELE</name>
<feature type="region of interest" description="Disordered" evidence="11">
    <location>
        <begin position="110"/>
        <end position="138"/>
    </location>
</feature>
<dbReference type="GO" id="GO:0001227">
    <property type="term" value="F:DNA-binding transcription repressor activity, RNA polymerase II-specific"/>
    <property type="evidence" value="ECO:0007669"/>
    <property type="project" value="TreeGrafter"/>
</dbReference>
<keyword evidence="7 10" id="KW-0238">DNA-binding</keyword>
<evidence type="ECO:0000256" key="1">
    <source>
        <dbReference type="ARBA" id="ARBA00004123"/>
    </source>
</evidence>
<dbReference type="PRINTS" id="PR00053">
    <property type="entry name" value="FORKHEAD"/>
</dbReference>
<feature type="DNA-binding region" description="Fork-head" evidence="10">
    <location>
        <begin position="313"/>
        <end position="385"/>
    </location>
</feature>
<dbReference type="Gene3D" id="1.20.5.340">
    <property type="match status" value="1"/>
</dbReference>
<feature type="domain" description="Fork-head" evidence="12">
    <location>
        <begin position="313"/>
        <end position="385"/>
    </location>
</feature>
<dbReference type="Pfam" id="PF00250">
    <property type="entry name" value="Forkhead"/>
    <property type="match status" value="1"/>
</dbReference>
<keyword evidence="14" id="KW-1185">Reference proteome</keyword>
<dbReference type="OrthoDB" id="5830876at2759"/>
<dbReference type="InterPro" id="IPR030456">
    <property type="entry name" value="TF_fork_head_CS_2"/>
</dbReference>
<dbReference type="InterPro" id="IPR050998">
    <property type="entry name" value="FOXP"/>
</dbReference>
<keyword evidence="9 10" id="KW-0539">Nucleus</keyword>
<dbReference type="InterPro" id="IPR036388">
    <property type="entry name" value="WH-like_DNA-bd_sf"/>
</dbReference>
<evidence type="ECO:0000256" key="6">
    <source>
        <dbReference type="ARBA" id="ARBA00023015"/>
    </source>
</evidence>
<protein>
    <recommendedName>
        <fullName evidence="12">Fork-head domain-containing protein</fullName>
    </recommendedName>
</protein>
<reference evidence="13" key="1">
    <citation type="submission" date="2022-07" db="EMBL/GenBank/DDBJ databases">
        <title>Chromosome-level genome of Muraenolepis orangiensis.</title>
        <authorList>
            <person name="Kim J."/>
        </authorList>
    </citation>
    <scope>NUCLEOTIDE SEQUENCE</scope>
    <source>
        <strain evidence="13">KU_S4_2022</strain>
        <tissue evidence="13">Muscle</tissue>
    </source>
</reference>
<keyword evidence="6" id="KW-0805">Transcription regulation</keyword>
<proteinExistence type="predicted"/>
<dbReference type="SUPFAM" id="SSF46785">
    <property type="entry name" value="Winged helix' DNA-binding domain"/>
    <property type="match status" value="1"/>
</dbReference>
<keyword evidence="5" id="KW-0862">Zinc</keyword>
<evidence type="ECO:0000313" key="14">
    <source>
        <dbReference type="Proteomes" id="UP001148018"/>
    </source>
</evidence>
<dbReference type="GO" id="GO:0000978">
    <property type="term" value="F:RNA polymerase II cis-regulatory region sequence-specific DNA binding"/>
    <property type="evidence" value="ECO:0007669"/>
    <property type="project" value="TreeGrafter"/>
</dbReference>
<dbReference type="InterPro" id="IPR001766">
    <property type="entry name" value="Fork_head_dom"/>
</dbReference>
<sequence>MAPQQTQQTLSAGQLQALVQQQALLLQQLYKKHPQQLQLQLPQQHPDRKVKEQVSPPQLMFQQLLLRLQHYQQELLGLQRPTPPCLAAFPDFHQIWKELVNGIREDRNTKKDWTIPIPETGTNSPRSPSPLHSECGSEAESSASHRLYGRGVCHWPGCESVCKDIGHFLKHLESHHTLDDRSAAQCRVQMEVVQQLHLQGALSPLNRPRARWVNRSVGLWSVVLWAENLGKGKGNRPPERHRRASESPGAPGAPVSRGLPRWEPRPGAPVSRGLPRWEPHPGAPVSRGLPRWEPRPGGPVEDEFEVYRNTDIRPPFTYATLIRQAIMAASEMQPTLNEIYNWFTRTFAFFRHNAATWKNAVRHNLSLHKCFVRVENLKGAVWTVDQVEFRRRRSQKITRSPSTMKHASSCLAAGFPSECIPGGTSGHRGRSSKETISSSPHVQQPLSVKEEVLSSEEQVTLVSSSPCSTLNDP</sequence>
<keyword evidence="3" id="KW-0479">Metal-binding</keyword>
<evidence type="ECO:0000256" key="11">
    <source>
        <dbReference type="SAM" id="MobiDB-lite"/>
    </source>
</evidence>
<comment type="subcellular location">
    <subcellularLocation>
        <location evidence="1 10">Nucleus</location>
    </subcellularLocation>
</comment>
<feature type="region of interest" description="Disordered" evidence="11">
    <location>
        <begin position="231"/>
        <end position="296"/>
    </location>
</feature>
<evidence type="ECO:0000256" key="5">
    <source>
        <dbReference type="ARBA" id="ARBA00022833"/>
    </source>
</evidence>
<dbReference type="Gene3D" id="1.10.10.10">
    <property type="entry name" value="Winged helix-like DNA-binding domain superfamily/Winged helix DNA-binding domain"/>
    <property type="match status" value="1"/>
</dbReference>
<comment type="caution">
    <text evidence="13">The sequence shown here is derived from an EMBL/GenBank/DDBJ whole genome shotgun (WGS) entry which is preliminary data.</text>
</comment>
<dbReference type="Pfam" id="PF16159">
    <property type="entry name" value="FOXP-CC"/>
    <property type="match status" value="1"/>
</dbReference>
<feature type="region of interest" description="Disordered" evidence="11">
    <location>
        <begin position="422"/>
        <end position="450"/>
    </location>
</feature>
<dbReference type="Proteomes" id="UP001148018">
    <property type="component" value="Unassembled WGS sequence"/>
</dbReference>
<gene>
    <name evidence="13" type="ORF">NHX12_003320</name>
</gene>
<feature type="compositionally biased region" description="Polar residues" evidence="11">
    <location>
        <begin position="434"/>
        <end position="445"/>
    </location>
</feature>
<dbReference type="EMBL" id="JANIIK010000110">
    <property type="protein sequence ID" value="KAJ3596920.1"/>
    <property type="molecule type" value="Genomic_DNA"/>
</dbReference>
<evidence type="ECO:0000256" key="10">
    <source>
        <dbReference type="PROSITE-ProRule" id="PRU00089"/>
    </source>
</evidence>
<evidence type="ECO:0000256" key="4">
    <source>
        <dbReference type="ARBA" id="ARBA00022771"/>
    </source>
</evidence>
<dbReference type="AlphaFoldDB" id="A0A9Q0IG27"/>
<dbReference type="InterPro" id="IPR032354">
    <property type="entry name" value="FOXP-CC"/>
</dbReference>
<evidence type="ECO:0000256" key="8">
    <source>
        <dbReference type="ARBA" id="ARBA00023163"/>
    </source>
</evidence>
<dbReference type="PANTHER" id="PTHR45796">
    <property type="entry name" value="FORKHEAD BOX P, ISOFORM C"/>
    <property type="match status" value="1"/>
</dbReference>